<dbReference type="GO" id="GO:0043190">
    <property type="term" value="C:ATP-binding cassette (ABC) transporter complex"/>
    <property type="evidence" value="ECO:0007669"/>
    <property type="project" value="InterPro"/>
</dbReference>
<dbReference type="Pfam" id="PF04069">
    <property type="entry name" value="OpuAC"/>
    <property type="match status" value="1"/>
</dbReference>
<dbReference type="KEGG" id="sls:SLINC_4107"/>
<dbReference type="InterPro" id="IPR007210">
    <property type="entry name" value="ABC_Gly_betaine_transp_sub-bd"/>
</dbReference>
<keyword evidence="2" id="KW-1185">Reference proteome</keyword>
<gene>
    <name evidence="1" type="ORF">SLINC_4107</name>
</gene>
<sequence>MVIAVGSLVLLIGGAAGCTIGGGDEGSASGSPVGSGAGSDCSTPAVIGTDGSAEGRVVGALYGELLTGAGKRVRISATRYASPADTARAVVEGRLDLAPAYEMTTLRALPGGQTVPGDLATTLSMALPPGIDALPPAAAQNGVVLAVTPATAHRHGLRDLTDLGGIKGLRLGGSAAGHPDAPTATALRRVYGVTLTPAGTSSTADVLVLRGTDPLIAREHLVVLTDSRGVVPPEHVFPLISAACADVDGRNALARLDSALTTGQLAGLASSVAAGQDPSKTARAWLRAGTTH</sequence>
<dbReference type="Gene3D" id="3.40.190.10">
    <property type="entry name" value="Periplasmic binding protein-like II"/>
    <property type="match status" value="1"/>
</dbReference>
<dbReference type="AlphaFoldDB" id="A0A1B1MCM0"/>
<dbReference type="STRING" id="1915.SLINC_4107"/>
<dbReference type="EMBL" id="CP016438">
    <property type="protein sequence ID" value="ANS66331.1"/>
    <property type="molecule type" value="Genomic_DNA"/>
</dbReference>
<dbReference type="SUPFAM" id="SSF53850">
    <property type="entry name" value="Periplasmic binding protein-like II"/>
    <property type="match status" value="1"/>
</dbReference>
<protein>
    <submittedName>
        <fullName evidence="1">ABC transporter substrate-binding protein</fullName>
    </submittedName>
</protein>
<dbReference type="PATRIC" id="fig|1915.4.peg.4541"/>
<organism evidence="1 2">
    <name type="scientific">Streptomyces lincolnensis</name>
    <dbReference type="NCBI Taxonomy" id="1915"/>
    <lineage>
        <taxon>Bacteria</taxon>
        <taxon>Bacillati</taxon>
        <taxon>Actinomycetota</taxon>
        <taxon>Actinomycetes</taxon>
        <taxon>Kitasatosporales</taxon>
        <taxon>Streptomycetaceae</taxon>
        <taxon>Streptomyces</taxon>
    </lineage>
</organism>
<evidence type="ECO:0000313" key="1">
    <source>
        <dbReference type="EMBL" id="ANS66331.1"/>
    </source>
</evidence>
<dbReference type="Gene3D" id="3.40.190.120">
    <property type="entry name" value="Osmoprotection protein (prox), domain 2"/>
    <property type="match status" value="1"/>
</dbReference>
<dbReference type="Proteomes" id="UP000092598">
    <property type="component" value="Chromosome"/>
</dbReference>
<dbReference type="RefSeq" id="WP_225988353.1">
    <property type="nucleotide sequence ID" value="NZ_CP016438.1"/>
</dbReference>
<reference evidence="1 2" key="1">
    <citation type="submission" date="2016-07" db="EMBL/GenBank/DDBJ databases">
        <title>Enhancement of antibiotic productionsby engineered nitrateutilization in actinobacteria.</title>
        <authorList>
            <person name="Meng S.C."/>
        </authorList>
    </citation>
    <scope>NUCLEOTIDE SEQUENCE [LARGE SCALE GENOMIC DNA]</scope>
    <source>
        <strain evidence="1 2">NRRL 2936</strain>
    </source>
</reference>
<accession>A0A1B1MCM0</accession>
<dbReference type="GO" id="GO:0022857">
    <property type="term" value="F:transmembrane transporter activity"/>
    <property type="evidence" value="ECO:0007669"/>
    <property type="project" value="InterPro"/>
</dbReference>
<evidence type="ECO:0000313" key="2">
    <source>
        <dbReference type="Proteomes" id="UP000092598"/>
    </source>
</evidence>
<name>A0A1B1MCM0_STRLN</name>
<proteinExistence type="predicted"/>